<evidence type="ECO:0000313" key="2">
    <source>
        <dbReference type="Proteomes" id="UP000203219"/>
    </source>
</evidence>
<accession>A0A173GC19</accession>
<gene>
    <name evidence="1" type="ORF">SALINJAH_254</name>
</gene>
<dbReference type="KEGG" id="vg:29060061"/>
<dbReference type="Proteomes" id="UP000203219">
    <property type="component" value="Segment"/>
</dbReference>
<dbReference type="GeneID" id="29060061"/>
<sequence length="87" mass="10108">MTTPETLQEQREELQDKLEFLMDAFDAADTWEERQALKSMIKQAEQGITSISDKLEMLHDNIDESAWYSSSDARLYETGLTQDDFIN</sequence>
<evidence type="ECO:0000313" key="1">
    <source>
        <dbReference type="EMBL" id="ANH50810.1"/>
    </source>
</evidence>
<dbReference type="EMBL" id="KX011169">
    <property type="protein sequence ID" value="ANH50810.1"/>
    <property type="molecule type" value="Genomic_DNA"/>
</dbReference>
<organism evidence="1 2">
    <name type="scientific">Bacillus phage SalinJah</name>
    <dbReference type="NCBI Taxonomy" id="1837830"/>
    <lineage>
        <taxon>Viruses</taxon>
        <taxon>Duplodnaviria</taxon>
        <taxon>Heunggongvirae</taxon>
        <taxon>Uroviricota</taxon>
        <taxon>Caudoviricetes</taxon>
        <taxon>Herelleviridae</taxon>
        <taxon>Bastillevirinae</taxon>
        <taxon>Wphvirus</taxon>
        <taxon>Wphvirus BPS13</taxon>
    </lineage>
</organism>
<reference evidence="2" key="1">
    <citation type="submission" date="2016-04" db="EMBL/GenBank/DDBJ databases">
        <authorList>
            <person name="Adebesin M.O."/>
            <person name="Ahama K."/>
            <person name="Alekasir E.M."/>
            <person name="Ali S."/>
            <person name="Aligholizadeh E."/>
            <person name="Allison J.M."/>
            <person name="Alzaher A."/>
            <person name="Andaya C.D."/>
            <person name="Asfaw S."/>
            <person name="Bansal N."/>
            <person name="Beauchard M.A."/>
            <person name="Betancourt K.A."/>
            <person name="Bhatia B."/>
            <person name="Boretti N.A."/>
            <person name="Brondi J.N."/>
            <person name="Byrd C.E."/>
            <person name="Cao A."/>
            <person name="Cardosa E.A."/>
            <person name="Carter A."/>
            <person name="Chen S."/>
            <person name="Chen Y."/>
            <person name="Clara V.K."/>
            <person name="Cobuzzi M."/>
            <person name="Conn O.L."/>
            <person name="Crosby I.A."/>
            <person name="Daly S.B."/>
            <person name="Depaz I.X."/>
            <person name="Dhaurali S."/>
            <person name="Dowdy K.M."/>
            <person name="Edokobi N.B."/>
            <person name="Ekanayake A.B."/>
            <person name="Ekekwe S.O."/>
            <person name="Emond M.A."/>
            <person name="Endres L."/>
            <person name="Eng S."/>
            <person name="Felkoski S.A."/>
            <person name="Gant C.D."/>
            <person name="Gaskin B."/>
            <person name="Gondal S."/>
            <person name="Gutmann J."/>
            <person name="Ha T.-A."/>
            <person name="Habteyes H."/>
            <person name="Hariri O."/>
            <person name="Healey R.M."/>
            <person name="Heins J.L."/>
            <person name="Henderson A.L."/>
            <person name="Hernandez F.M."/>
            <person name="Hoang P.T."/>
            <person name="Hope K.T."/>
            <person name="Husna A."/>
            <person name="Hussain A."/>
            <person name="Imani O."/>
            <person name="Jackson N.L."/>
            <person name="Jacob V.M."/>
            <person name="Kang C."/>
            <person name="Kantov R.M."/>
            <person name="Kavuru S."/>
            <person name="Kerr M.S."/>
            <person name="Khan O.A."/>
            <person name="Khan T.M."/>
            <person name="King T."/>
            <person name="Kulkarni R."/>
            <person name="Li A."/>
            <person name="Maczka C."/>
            <person name="Maisonet E."/>
            <person name="Majethia P.M."/>
            <person name="Malik D.A."/>
            <person name="Mariam A."/>
            <person name="Marquess E.B."/>
            <person name="Mattison J."/>
            <person name="Mcdonald N."/>
            <person name="Mehr S."/>
            <person name="Mengers S.R."/>
            <person name="Michaels D.P."/>
            <person name="Mondal S."/>
            <person name="Monney D.B."/>
            <person name="Nakhleh S.I."/>
            <person name="Ndubuizu N.C."/>
            <person name="Nguyen A.H."/>
            <person name="Nguyen K.M."/>
            <person name="Nguyen M.T."/>
            <person name="Nicholas M.L."/>
            <person name="Nimalan J.P."/>
            <person name="O'Connell R.A."/>
            <person name="Odoi E."/>
            <person name="Ojo L."/>
            <person name="Okoye A.E."/>
            <person name="Olateru-Olagbegi O."/>
            <person name="Osei K.V."/>
            <person name="Osei-Tutu A."/>
            <person name="Palilla A.M."/>
            <person name="Pancholi S."/>
            <person name="Park J.H."/>
            <person name="Patel K."/>
            <person name="Patel P."/>
            <person name="Pennington E."/>
            <person name="Peterson R.E."/>
            <person name="Pon J."/>
            <person name="Pourkarim H."/>
            <person name="Reed M.L."/>
            <person name="Rottman V."/>
            <person name="Salazar J."/>
            <person name="Samet S."/>
            <person name="Sendze O."/>
            <person name="Stelmack M.A."/>
            <person name="Stinnett R."/>
            <person name="Tchouaga A.L."/>
            <person name="Thompson E.M."/>
            <person name="Tran N.G."/>
            <person name="Truong T."/>
            <person name="Udo J.A."/>
            <person name="Verona L.T."/>
            <person name="Vu T.-Q."/>
            <person name="Wade J."/>
            <person name="Wang N.Q."/>
            <person name="Waters Z.M."/>
            <person name="Wellman R.J."/>
            <person name="Woldegabreal S."/>
            <person name="Yee A.C."/>
            <person name="Yirefu M."/>
            <person name="Zahangir S."/>
            <person name="Zhai Y."/>
            <person name="Devine C.L."/>
            <person name="Liao K."/>
            <person name="Prasad P.K."/>
            <person name="Ruthenberg K.J."/>
            <person name="Shonk J.A."/>
            <person name="Way M."/>
            <person name="Yousufi H.K."/>
            <person name="Cao L."/>
            <person name="Fox J."/>
            <person name="Hobbs E."/>
            <person name="Kilic S."/>
            <person name="Nunn R."/>
            <person name="Patel R."/>
            <person name="Rubenstein M."/>
            <person name="Cresawn S.G."/>
            <person name="Russell D.A."/>
            <person name="Pope W.H."/>
            <person name="Jacobs-Sera D."/>
            <person name="Hendrix R.W."/>
            <person name="Hatfull G.F."/>
            <person name="Erill I."/>
            <person name="Caruso S.M."/>
        </authorList>
    </citation>
    <scope>NUCLEOTIDE SEQUENCE [LARGE SCALE GENOMIC DNA]</scope>
</reference>
<protein>
    <submittedName>
        <fullName evidence="1">Uncharacterized protein</fullName>
    </submittedName>
</protein>
<name>A0A173GC19_9CAUD</name>
<dbReference type="RefSeq" id="YP_009282208.1">
    <property type="nucleotide sequence ID" value="NC_031034.1"/>
</dbReference>
<proteinExistence type="predicted"/>